<proteinExistence type="inferred from homology"/>
<dbReference type="GO" id="GO:0008080">
    <property type="term" value="F:N-acetyltransferase activity"/>
    <property type="evidence" value="ECO:0007669"/>
    <property type="project" value="InterPro"/>
</dbReference>
<dbReference type="AlphaFoldDB" id="A0AAN6EN94"/>
<dbReference type="InterPro" id="IPR016181">
    <property type="entry name" value="Acyl_CoA_acyltransferase"/>
</dbReference>
<name>A0AAN6EN94_EXODE</name>
<dbReference type="Gene3D" id="3.40.630.30">
    <property type="match status" value="1"/>
</dbReference>
<organism evidence="5 6">
    <name type="scientific">Exophiala dermatitidis</name>
    <name type="common">Black yeast-like fungus</name>
    <name type="synonym">Wangiella dermatitidis</name>
    <dbReference type="NCBI Taxonomy" id="5970"/>
    <lineage>
        <taxon>Eukaryota</taxon>
        <taxon>Fungi</taxon>
        <taxon>Dikarya</taxon>
        <taxon>Ascomycota</taxon>
        <taxon>Pezizomycotina</taxon>
        <taxon>Eurotiomycetes</taxon>
        <taxon>Chaetothyriomycetidae</taxon>
        <taxon>Chaetothyriales</taxon>
        <taxon>Herpotrichiellaceae</taxon>
        <taxon>Exophiala</taxon>
    </lineage>
</organism>
<evidence type="ECO:0000313" key="6">
    <source>
        <dbReference type="Proteomes" id="UP001161757"/>
    </source>
</evidence>
<sequence>MRINEFTAVSTKRVTLVPYSAHHVPKYHEWMKDPDIQAATASEPLTLDEEYGMQRSWRVDGDKLTFIICRPVPENNSSVGTTRDGQQLDLTSMIGDVNLFISLVEDDADDDQHQLLLVGELELMIAEKTEQGKGLGRAALLAFLRYIMLHERLILTEFQAGQQAIKDHSESTSTLENHGATSPTRFDHFAVKIGQTNHRSIALFESLGFRKTSDTPSYFGEYELRLGRAEAQRNVVSDPDSRTSALLDGYAEVKYLCP</sequence>
<dbReference type="InterPro" id="IPR039135">
    <property type="entry name" value="NAT9-like"/>
</dbReference>
<comment type="similarity">
    <text evidence="1">Belongs to the acetyltransferase family. GNAT subfamily.</text>
</comment>
<protein>
    <recommendedName>
        <fullName evidence="4">N-acetyltransferase domain-containing protein</fullName>
    </recommendedName>
</protein>
<dbReference type="PANTHER" id="PTHR13256">
    <property type="entry name" value="N-ACETYLTRANSFERASE 9"/>
    <property type="match status" value="1"/>
</dbReference>
<reference evidence="5" key="1">
    <citation type="submission" date="2023-01" db="EMBL/GenBank/DDBJ databases">
        <title>Exophiala dermititidis isolated from Cystic Fibrosis Patient.</title>
        <authorList>
            <person name="Kurbessoian T."/>
            <person name="Crocker A."/>
            <person name="Murante D."/>
            <person name="Hogan D.A."/>
            <person name="Stajich J.E."/>
        </authorList>
    </citation>
    <scope>NUCLEOTIDE SEQUENCE</scope>
    <source>
        <strain evidence="5">Ex8</strain>
    </source>
</reference>
<evidence type="ECO:0000256" key="3">
    <source>
        <dbReference type="ARBA" id="ARBA00023315"/>
    </source>
</evidence>
<accession>A0AAN6EN94</accession>
<keyword evidence="3" id="KW-0012">Acyltransferase</keyword>
<gene>
    <name evidence="5" type="ORF">HRR80_008510</name>
</gene>
<feature type="domain" description="N-acetyltransferase" evidence="4">
    <location>
        <begin position="13"/>
        <end position="210"/>
    </location>
</feature>
<comment type="caution">
    <text evidence="5">The sequence shown here is derived from an EMBL/GenBank/DDBJ whole genome shotgun (WGS) entry which is preliminary data.</text>
</comment>
<dbReference type="PANTHER" id="PTHR13256:SF16">
    <property type="entry name" value="ALPHA_BETA-TUBULIN-N-ACETYLTRANSFERASE 9"/>
    <property type="match status" value="1"/>
</dbReference>
<keyword evidence="2" id="KW-0808">Transferase</keyword>
<dbReference type="Proteomes" id="UP001161757">
    <property type="component" value="Unassembled WGS sequence"/>
</dbReference>
<dbReference type="SUPFAM" id="SSF55729">
    <property type="entry name" value="Acyl-CoA N-acyltransferases (Nat)"/>
    <property type="match status" value="1"/>
</dbReference>
<dbReference type="InterPro" id="IPR000182">
    <property type="entry name" value="GNAT_dom"/>
</dbReference>
<dbReference type="Pfam" id="PF13302">
    <property type="entry name" value="Acetyltransf_3"/>
    <property type="match status" value="1"/>
</dbReference>
<evidence type="ECO:0000256" key="2">
    <source>
        <dbReference type="ARBA" id="ARBA00022679"/>
    </source>
</evidence>
<evidence type="ECO:0000313" key="5">
    <source>
        <dbReference type="EMBL" id="KAJ8987356.1"/>
    </source>
</evidence>
<evidence type="ECO:0000256" key="1">
    <source>
        <dbReference type="ARBA" id="ARBA00009342"/>
    </source>
</evidence>
<dbReference type="EMBL" id="JAJGCB010000025">
    <property type="protein sequence ID" value="KAJ8987356.1"/>
    <property type="molecule type" value="Genomic_DNA"/>
</dbReference>
<evidence type="ECO:0000259" key="4">
    <source>
        <dbReference type="Pfam" id="PF13302"/>
    </source>
</evidence>